<feature type="coiled-coil region" evidence="1">
    <location>
        <begin position="181"/>
        <end position="215"/>
    </location>
</feature>
<proteinExistence type="predicted"/>
<comment type="caution">
    <text evidence="3">The sequence shown here is derived from an EMBL/GenBank/DDBJ whole genome shotgun (WGS) entry which is preliminary data.</text>
</comment>
<evidence type="ECO:0000313" key="4">
    <source>
        <dbReference type="Proteomes" id="UP001623330"/>
    </source>
</evidence>
<evidence type="ECO:0000313" key="3">
    <source>
        <dbReference type="EMBL" id="KAL3234437.1"/>
    </source>
</evidence>
<name>A0ABR4NZ79_9SACH</name>
<sequence>MSKAVVTGAAAVSAAIVAITYNQSVTEKGKRTQTALSISRNGQMSSWTRIREGLWDDAVSLKDALLFRGIYNDNTQKYIERGRDDLAQQIVDSTSSAPPPQLERSTRPRRNVFSSMEEDNNDKGHNGDGVVDGKSIFHWGFNEIEKAKAVAIGEFDEVNKKYNELLDKFKQSKSSIFSSGDREIKKQVDQYKKLLEEKREALHKASEAFNNYTKETFNEISDKIDKQDVLNGAGHVKRKDLWNWMNEDNAGDNKKHDVEKVAAKSVVGWGERAQEFAEEEIAERERSLKPGPSEAQRRLDELKKYKENGWFTYNKDGASEEEIARRVIKGLEGWGDSAAQFAREEYEELKWNQAKSREQAAQAVDNALKKLDEAKAEVDETASKWWQFGKDKKDELHEKSLSKYEEAKKEYEDSKSALEKWTNKQQGKFWSMANDSVDSLQNQVDKAHDVVQDKLEDAKEYTKDKSR</sequence>
<accession>A0ABR4NZ79</accession>
<keyword evidence="1" id="KW-0175">Coiled coil</keyword>
<dbReference type="EMBL" id="JBEVYD010000003">
    <property type="protein sequence ID" value="KAL3234437.1"/>
    <property type="molecule type" value="Genomic_DNA"/>
</dbReference>
<protein>
    <submittedName>
        <fullName evidence="3">Mitochondrial outer membrane protein OM45</fullName>
    </submittedName>
</protein>
<keyword evidence="4" id="KW-1185">Reference proteome</keyword>
<dbReference type="Proteomes" id="UP001623330">
    <property type="component" value="Unassembled WGS sequence"/>
</dbReference>
<evidence type="ECO:0000256" key="1">
    <source>
        <dbReference type="SAM" id="Coils"/>
    </source>
</evidence>
<reference evidence="3 4" key="1">
    <citation type="submission" date="2024-05" db="EMBL/GenBank/DDBJ databases">
        <title>Long read based assembly of the Candida bracarensis genome reveals expanded adhesin content.</title>
        <authorList>
            <person name="Marcet-Houben M."/>
            <person name="Ksiezopolska E."/>
            <person name="Gabaldon T."/>
        </authorList>
    </citation>
    <scope>NUCLEOTIDE SEQUENCE [LARGE SCALE GENOMIC DNA]</scope>
    <source>
        <strain evidence="3 4">CBM6</strain>
    </source>
</reference>
<evidence type="ECO:0000256" key="2">
    <source>
        <dbReference type="SAM" id="MobiDB-lite"/>
    </source>
</evidence>
<organism evidence="3 4">
    <name type="scientific">Nakaseomyces bracarensis</name>
    <dbReference type="NCBI Taxonomy" id="273131"/>
    <lineage>
        <taxon>Eukaryota</taxon>
        <taxon>Fungi</taxon>
        <taxon>Dikarya</taxon>
        <taxon>Ascomycota</taxon>
        <taxon>Saccharomycotina</taxon>
        <taxon>Saccharomycetes</taxon>
        <taxon>Saccharomycetales</taxon>
        <taxon>Saccharomycetaceae</taxon>
        <taxon>Nakaseomyces</taxon>
    </lineage>
</organism>
<feature type="coiled-coil region" evidence="1">
    <location>
        <begin position="339"/>
        <end position="457"/>
    </location>
</feature>
<feature type="region of interest" description="Disordered" evidence="2">
    <location>
        <begin position="92"/>
        <end position="129"/>
    </location>
</feature>
<gene>
    <name evidence="3" type="ORF">RNJ44_03199</name>
</gene>